<name>A0ABS9T4R9_9ACTN</name>
<dbReference type="InterPro" id="IPR000073">
    <property type="entry name" value="AB_hydrolase_1"/>
</dbReference>
<evidence type="ECO:0000259" key="3">
    <source>
        <dbReference type="Pfam" id="PF00561"/>
    </source>
</evidence>
<protein>
    <submittedName>
        <fullName evidence="4">Alpha/beta hydrolase</fullName>
    </submittedName>
</protein>
<dbReference type="InterPro" id="IPR029058">
    <property type="entry name" value="AB_hydrolase_fold"/>
</dbReference>
<dbReference type="Proteomes" id="UP001166784">
    <property type="component" value="Unassembled WGS sequence"/>
</dbReference>
<organism evidence="4 5">
    <name type="scientific">Streptomyces marispadix</name>
    <dbReference type="NCBI Taxonomy" id="2922868"/>
    <lineage>
        <taxon>Bacteria</taxon>
        <taxon>Bacillati</taxon>
        <taxon>Actinomycetota</taxon>
        <taxon>Actinomycetes</taxon>
        <taxon>Kitasatosporales</taxon>
        <taxon>Streptomycetaceae</taxon>
        <taxon>Streptomyces</taxon>
    </lineage>
</organism>
<dbReference type="RefSeq" id="WP_241062396.1">
    <property type="nucleotide sequence ID" value="NZ_JAKWJU010000002.1"/>
</dbReference>
<evidence type="ECO:0000313" key="5">
    <source>
        <dbReference type="Proteomes" id="UP001166784"/>
    </source>
</evidence>
<comment type="caution">
    <text evidence="4">The sequence shown here is derived from an EMBL/GenBank/DDBJ whole genome shotgun (WGS) entry which is preliminary data.</text>
</comment>
<dbReference type="InterPro" id="IPR050266">
    <property type="entry name" value="AB_hydrolase_sf"/>
</dbReference>
<keyword evidence="1 4" id="KW-0378">Hydrolase</keyword>
<keyword evidence="5" id="KW-1185">Reference proteome</keyword>
<evidence type="ECO:0000313" key="4">
    <source>
        <dbReference type="EMBL" id="MCH6163507.1"/>
    </source>
</evidence>
<dbReference type="EMBL" id="JAKWJU010000002">
    <property type="protein sequence ID" value="MCH6163507.1"/>
    <property type="molecule type" value="Genomic_DNA"/>
</dbReference>
<dbReference type="Gene3D" id="3.40.50.1820">
    <property type="entry name" value="alpha/beta hydrolase"/>
    <property type="match status" value="1"/>
</dbReference>
<dbReference type="PANTHER" id="PTHR43798">
    <property type="entry name" value="MONOACYLGLYCEROL LIPASE"/>
    <property type="match status" value="1"/>
</dbReference>
<reference evidence="4" key="1">
    <citation type="submission" date="2022-03" db="EMBL/GenBank/DDBJ databases">
        <authorList>
            <person name="Santos J.D.N."/>
            <person name="Kallscheuer N."/>
            <person name="Jogler C."/>
            <person name="Lage O.M."/>
        </authorList>
    </citation>
    <scope>NUCLEOTIDE SEQUENCE</scope>
    <source>
        <strain evidence="4">M600PL45_2</strain>
    </source>
</reference>
<dbReference type="PANTHER" id="PTHR43798:SF31">
    <property type="entry name" value="AB HYDROLASE SUPERFAMILY PROTEIN YCLE"/>
    <property type="match status" value="1"/>
</dbReference>
<feature type="region of interest" description="Disordered" evidence="2">
    <location>
        <begin position="24"/>
        <end position="50"/>
    </location>
</feature>
<gene>
    <name evidence="4" type="ORF">MMA15_24860</name>
</gene>
<dbReference type="SUPFAM" id="SSF53474">
    <property type="entry name" value="alpha/beta-Hydrolases"/>
    <property type="match status" value="1"/>
</dbReference>
<dbReference type="Pfam" id="PF00561">
    <property type="entry name" value="Abhydrolase_1"/>
    <property type="match status" value="1"/>
</dbReference>
<evidence type="ECO:0000256" key="1">
    <source>
        <dbReference type="ARBA" id="ARBA00022801"/>
    </source>
</evidence>
<accession>A0ABS9T4R9</accession>
<evidence type="ECO:0000256" key="2">
    <source>
        <dbReference type="SAM" id="MobiDB-lite"/>
    </source>
</evidence>
<proteinExistence type="predicted"/>
<sequence length="323" mass="34268">MGAITYEELRVPVRGGHLTVLRWPATVRPTTPPSPSSSSSSSSGTAPGEHAPTVVALHGITSNALSWAGVARRLAGRVTLVAPDLRGRAGSSSLPGPYGMATHADDTVALIEALGLRDVVLAGHSMGAFVAAVAGVRHPDRFRSLLLVDGGVGFPVPEGLSADDLLTAVIGPAMERLKTTFPDRAAYRAFWQRHPAFDGSWEPWMEGHIQRDLVGREPELRSSCLLDAVRADGADTLDEETARAIHRLTVGGELLWAERGIMNEPQGLYDDQRLKSAGLADTPIHPREVPGTNHYTLLLGDEGAGVVAESLLRATVGVGRTRV</sequence>
<dbReference type="GO" id="GO:0016787">
    <property type="term" value="F:hydrolase activity"/>
    <property type="evidence" value="ECO:0007669"/>
    <property type="project" value="UniProtKB-KW"/>
</dbReference>
<reference evidence="4" key="2">
    <citation type="journal article" date="2023" name="Int. J. Syst. Evol. Microbiol.">
        <title>Streptomyces marispadix sp. nov., isolated from marine beach sediment of the Northern Coast of Portugal.</title>
        <authorList>
            <person name="dos Santos J.D.N."/>
            <person name="Vitorino I.R."/>
            <person name="Kallscheuer N."/>
            <person name="Srivastava A."/>
            <person name="Krautwurst S."/>
            <person name="Marz M."/>
            <person name="Jogler C."/>
            <person name="Lobo Da Cunha A."/>
            <person name="Catita J."/>
            <person name="Goncalves H."/>
            <person name="Gonzalez I."/>
            <person name="Reyes F."/>
            <person name="Lage O.M."/>
        </authorList>
    </citation>
    <scope>NUCLEOTIDE SEQUENCE</scope>
    <source>
        <strain evidence="4">M600PL45_2</strain>
    </source>
</reference>
<feature type="domain" description="AB hydrolase-1" evidence="3">
    <location>
        <begin position="52"/>
        <end position="154"/>
    </location>
</feature>